<keyword evidence="5" id="KW-0527">Neuropeptide</keyword>
<keyword evidence="3" id="KW-0964">Secreted</keyword>
<dbReference type="AlphaFoldDB" id="A0A6J0C478"/>
<gene>
    <name evidence="9" type="primary">LOC107225406</name>
</gene>
<keyword evidence="7" id="KW-0732">Signal</keyword>
<dbReference type="GO" id="GO:0005184">
    <property type="term" value="F:neuropeptide hormone activity"/>
    <property type="evidence" value="ECO:0007669"/>
    <property type="project" value="InterPro"/>
</dbReference>
<reference evidence="9" key="1">
    <citation type="submission" date="2025-08" db="UniProtKB">
        <authorList>
            <consortium name="RefSeq"/>
        </authorList>
    </citation>
    <scope>IDENTIFICATION</scope>
    <source>
        <tissue evidence="9">Thorax and Abdomen</tissue>
    </source>
</reference>
<proteinExistence type="inferred from homology"/>
<evidence type="ECO:0000256" key="1">
    <source>
        <dbReference type="ARBA" id="ARBA00004613"/>
    </source>
</evidence>
<evidence type="ECO:0000313" key="8">
    <source>
        <dbReference type="Proteomes" id="UP000829291"/>
    </source>
</evidence>
<dbReference type="OrthoDB" id="6430009at2759"/>
<evidence type="ECO:0000256" key="4">
    <source>
        <dbReference type="ARBA" id="ARBA00022815"/>
    </source>
</evidence>
<dbReference type="InterPro" id="IPR001484">
    <property type="entry name" value="Pyrokinin_CS"/>
</dbReference>
<sequence>MKDTLSFVLVLLIATTSLNRGEEIKLKKQCRSLFDYPRVGRSPKMTELTRTGRAFGMINVPRVGRSDSSDYDAAFDLNYDDMSHEVKRQGLIPFPRVGRSRDAPSLSYANDALKVAKAKRTGDAVSSGGMWFGPRLGRLHRRGEEPQAEDQQWAILPIREFQGTGEQQSENLTPRLVRESDGEEAQRFSNTAGVY</sequence>
<dbReference type="Proteomes" id="UP000829291">
    <property type="component" value="Chromosome 6"/>
</dbReference>
<accession>A0A6J0C478</accession>
<dbReference type="InParanoid" id="A0A6J0C478"/>
<keyword evidence="8" id="KW-1185">Reference proteome</keyword>
<evidence type="ECO:0000256" key="3">
    <source>
        <dbReference type="ARBA" id="ARBA00022525"/>
    </source>
</evidence>
<dbReference type="GeneID" id="107225406"/>
<evidence type="ECO:0000256" key="6">
    <source>
        <dbReference type="SAM" id="MobiDB-lite"/>
    </source>
</evidence>
<name>A0A6J0C478_NEOLC</name>
<dbReference type="GO" id="GO:0007218">
    <property type="term" value="P:neuropeptide signaling pathway"/>
    <property type="evidence" value="ECO:0007669"/>
    <property type="project" value="UniProtKB-KW"/>
</dbReference>
<protein>
    <submittedName>
        <fullName evidence="9">Cardio acceleratory peptide 2b isoform X1</fullName>
    </submittedName>
</protein>
<comment type="similarity">
    <text evidence="2">Belongs to the pyrokinin family.</text>
</comment>
<evidence type="ECO:0000256" key="2">
    <source>
        <dbReference type="ARBA" id="ARBA00007714"/>
    </source>
</evidence>
<dbReference type="GO" id="GO:0005576">
    <property type="term" value="C:extracellular region"/>
    <property type="evidence" value="ECO:0007669"/>
    <property type="project" value="UniProtKB-SubCell"/>
</dbReference>
<feature type="chain" id="PRO_5027017854" evidence="7">
    <location>
        <begin position="22"/>
        <end position="195"/>
    </location>
</feature>
<dbReference type="PROSITE" id="PS00539">
    <property type="entry name" value="PYROKININ"/>
    <property type="match status" value="1"/>
</dbReference>
<evidence type="ECO:0000256" key="7">
    <source>
        <dbReference type="SAM" id="SignalP"/>
    </source>
</evidence>
<feature type="signal peptide" evidence="7">
    <location>
        <begin position="1"/>
        <end position="21"/>
    </location>
</feature>
<feature type="compositionally biased region" description="Basic and acidic residues" evidence="6">
    <location>
        <begin position="176"/>
        <end position="186"/>
    </location>
</feature>
<dbReference type="RefSeq" id="XP_015521348.1">
    <property type="nucleotide sequence ID" value="XM_015665862.2"/>
</dbReference>
<comment type="subcellular location">
    <subcellularLocation>
        <location evidence="1">Secreted</location>
    </subcellularLocation>
</comment>
<feature type="region of interest" description="Disordered" evidence="6">
    <location>
        <begin position="161"/>
        <end position="195"/>
    </location>
</feature>
<organism evidence="9">
    <name type="scientific">Neodiprion lecontei</name>
    <name type="common">Redheaded pine sawfly</name>
    <dbReference type="NCBI Taxonomy" id="441921"/>
    <lineage>
        <taxon>Eukaryota</taxon>
        <taxon>Metazoa</taxon>
        <taxon>Ecdysozoa</taxon>
        <taxon>Arthropoda</taxon>
        <taxon>Hexapoda</taxon>
        <taxon>Insecta</taxon>
        <taxon>Pterygota</taxon>
        <taxon>Neoptera</taxon>
        <taxon>Endopterygota</taxon>
        <taxon>Hymenoptera</taxon>
        <taxon>Tenthredinoidea</taxon>
        <taxon>Diprionidae</taxon>
        <taxon>Diprioninae</taxon>
        <taxon>Neodiprion</taxon>
    </lineage>
</organism>
<dbReference type="KEGG" id="nlo:107225406"/>
<keyword evidence="4" id="KW-0027">Amidation</keyword>
<evidence type="ECO:0000313" key="9">
    <source>
        <dbReference type="RefSeq" id="XP_015521348.1"/>
    </source>
</evidence>
<evidence type="ECO:0000256" key="5">
    <source>
        <dbReference type="ARBA" id="ARBA00023320"/>
    </source>
</evidence>